<reference evidence="11 12" key="1">
    <citation type="journal article" date="2016" name="Nat. Commun.">
        <title>Thousands of microbial genomes shed light on interconnected biogeochemical processes in an aquifer system.</title>
        <authorList>
            <person name="Anantharaman K."/>
            <person name="Brown C.T."/>
            <person name="Hug L.A."/>
            <person name="Sharon I."/>
            <person name="Castelle C.J."/>
            <person name="Probst A.J."/>
            <person name="Thomas B.C."/>
            <person name="Singh A."/>
            <person name="Wilkins M.J."/>
            <person name="Karaoz U."/>
            <person name="Brodie E.L."/>
            <person name="Williams K.H."/>
            <person name="Hubbard S.S."/>
            <person name="Banfield J.F."/>
        </authorList>
    </citation>
    <scope>NUCLEOTIDE SEQUENCE [LARGE SCALE GENOMIC DNA]</scope>
</reference>
<dbReference type="PANTHER" id="PTHR48099:SF5">
    <property type="entry name" value="C-1-TETRAHYDROFOLATE SYNTHASE, CYTOPLASMIC"/>
    <property type="match status" value="1"/>
</dbReference>
<keyword evidence="7" id="KW-0028">Amino-acid biosynthesis</keyword>
<feature type="domain" description="Tetrahydrofolate dehydrogenase/cyclohydrolase catalytic" evidence="9">
    <location>
        <begin position="3"/>
        <end position="118"/>
    </location>
</feature>
<evidence type="ECO:0008006" key="13">
    <source>
        <dbReference type="Google" id="ProtNLM"/>
    </source>
</evidence>
<evidence type="ECO:0000256" key="4">
    <source>
        <dbReference type="ARBA" id="ARBA00022801"/>
    </source>
</evidence>
<protein>
    <recommendedName>
        <fullName evidence="13">Methenyltetrahydrofolate cyclohydrolase</fullName>
    </recommendedName>
</protein>
<comment type="pathway">
    <text evidence="1">One-carbon metabolism; tetrahydrofolate interconversion.</text>
</comment>
<dbReference type="SUPFAM" id="SSF51735">
    <property type="entry name" value="NAD(P)-binding Rossmann-fold domains"/>
    <property type="match status" value="1"/>
</dbReference>
<dbReference type="EMBL" id="MFZF01000031">
    <property type="protein sequence ID" value="OGK15419.1"/>
    <property type="molecule type" value="Genomic_DNA"/>
</dbReference>
<dbReference type="Pfam" id="PF02882">
    <property type="entry name" value="THF_DHG_CYH_C"/>
    <property type="match status" value="1"/>
</dbReference>
<evidence type="ECO:0000313" key="11">
    <source>
        <dbReference type="EMBL" id="OGK15419.1"/>
    </source>
</evidence>
<evidence type="ECO:0000256" key="8">
    <source>
        <dbReference type="ARBA" id="ARBA00023268"/>
    </source>
</evidence>
<dbReference type="InterPro" id="IPR000672">
    <property type="entry name" value="THF_DH/CycHdrlase"/>
</dbReference>
<evidence type="ECO:0000256" key="3">
    <source>
        <dbReference type="ARBA" id="ARBA00022755"/>
    </source>
</evidence>
<dbReference type="Proteomes" id="UP000178372">
    <property type="component" value="Unassembled WGS sequence"/>
</dbReference>
<dbReference type="InterPro" id="IPR046346">
    <property type="entry name" value="Aminoacid_DH-like_N_sf"/>
</dbReference>
<dbReference type="GO" id="GO:0004488">
    <property type="term" value="F:methylenetetrahydrofolate dehydrogenase (NADP+) activity"/>
    <property type="evidence" value="ECO:0007669"/>
    <property type="project" value="InterPro"/>
</dbReference>
<keyword evidence="8" id="KW-0511">Multifunctional enzyme</keyword>
<keyword evidence="6" id="KW-0560">Oxidoreductase</keyword>
<dbReference type="InterPro" id="IPR020631">
    <property type="entry name" value="THF_DH/CycHdrlase_NAD-bd_dom"/>
</dbReference>
<evidence type="ECO:0000259" key="10">
    <source>
        <dbReference type="Pfam" id="PF02882"/>
    </source>
</evidence>
<keyword evidence="3" id="KW-0658">Purine biosynthesis</keyword>
<dbReference type="Pfam" id="PF00763">
    <property type="entry name" value="THF_DHG_CYH"/>
    <property type="match status" value="1"/>
</dbReference>
<dbReference type="GO" id="GO:0035999">
    <property type="term" value="P:tetrahydrofolate interconversion"/>
    <property type="evidence" value="ECO:0007669"/>
    <property type="project" value="TreeGrafter"/>
</dbReference>
<keyword evidence="5" id="KW-0521">NADP</keyword>
<evidence type="ECO:0000256" key="6">
    <source>
        <dbReference type="ARBA" id="ARBA00023002"/>
    </source>
</evidence>
<name>A0A1F7G931_9BACT</name>
<comment type="caution">
    <text evidence="11">The sequence shown here is derived from an EMBL/GenBank/DDBJ whole genome shotgun (WGS) entry which is preliminary data.</text>
</comment>
<dbReference type="Gene3D" id="3.40.50.10860">
    <property type="entry name" value="Leucine Dehydrogenase, chain A, domain 1"/>
    <property type="match status" value="1"/>
</dbReference>
<gene>
    <name evidence="11" type="ORF">A2690_05180</name>
</gene>
<evidence type="ECO:0000256" key="1">
    <source>
        <dbReference type="ARBA" id="ARBA00004777"/>
    </source>
</evidence>
<evidence type="ECO:0000256" key="5">
    <source>
        <dbReference type="ARBA" id="ARBA00022857"/>
    </source>
</evidence>
<evidence type="ECO:0000313" key="12">
    <source>
        <dbReference type="Proteomes" id="UP000178372"/>
    </source>
</evidence>
<dbReference type="SUPFAM" id="SSF53223">
    <property type="entry name" value="Aminoacid dehydrogenase-like, N-terminal domain"/>
    <property type="match status" value="1"/>
</dbReference>
<dbReference type="GO" id="GO:0005829">
    <property type="term" value="C:cytosol"/>
    <property type="evidence" value="ECO:0007669"/>
    <property type="project" value="TreeGrafter"/>
</dbReference>
<feature type="domain" description="Tetrahydrofolate dehydrogenase/cyclohydrolase NAD(P)-binding" evidence="10">
    <location>
        <begin position="168"/>
        <end position="287"/>
    </location>
</feature>
<dbReference type="PANTHER" id="PTHR48099">
    <property type="entry name" value="C-1-TETRAHYDROFOLATE SYNTHASE, CYTOPLASMIC-RELATED"/>
    <property type="match status" value="1"/>
</dbReference>
<dbReference type="PRINTS" id="PR00085">
    <property type="entry name" value="THFDHDRGNASE"/>
</dbReference>
<organism evidence="11 12">
    <name type="scientific">Candidatus Roizmanbacteria bacterium RIFCSPHIGHO2_01_FULL_39_12b</name>
    <dbReference type="NCBI Taxonomy" id="1802030"/>
    <lineage>
        <taxon>Bacteria</taxon>
        <taxon>Candidatus Roizmaniibacteriota</taxon>
    </lineage>
</organism>
<sequence>MVIPGKLIAGKLLEKLKKEVREGVKKGKNAPKLVVVSVGYNPANAQFITNKERSAKFIGANFQHIHFKKTPKFEEFIRIISTIGHDPEVAAMIVQRPLPANLASETLINYIPPQKEIEGFSKKSPHIPPLGLAVLTVLKYIYNPAGRETTDNIIVDLKKDVQFIKGLIKRKKIVLLGRGETGGAPVGKTLSDLKINYININSQTPHPEGFIQEGDIVISAVGKKVITHNVLKQGCILMSIGLHQEGNKWIGDYSENEIEPVAGFYTPTPGGMGPLNVAYLMFNLVGAWGLKLSRLAHLHSLSKD</sequence>
<proteinExistence type="predicted"/>
<dbReference type="InterPro" id="IPR036291">
    <property type="entry name" value="NAD(P)-bd_dom_sf"/>
</dbReference>
<evidence type="ECO:0000256" key="2">
    <source>
        <dbReference type="ARBA" id="ARBA00022563"/>
    </source>
</evidence>
<dbReference type="GO" id="GO:0004477">
    <property type="term" value="F:methenyltetrahydrofolate cyclohydrolase activity"/>
    <property type="evidence" value="ECO:0007669"/>
    <property type="project" value="TreeGrafter"/>
</dbReference>
<accession>A0A1F7G931</accession>
<evidence type="ECO:0000259" key="9">
    <source>
        <dbReference type="Pfam" id="PF00763"/>
    </source>
</evidence>
<dbReference type="InterPro" id="IPR020630">
    <property type="entry name" value="THF_DH/CycHdrlase_cat_dom"/>
</dbReference>
<keyword evidence="4" id="KW-0378">Hydrolase</keyword>
<dbReference type="GO" id="GO:0009086">
    <property type="term" value="P:methionine biosynthetic process"/>
    <property type="evidence" value="ECO:0007669"/>
    <property type="project" value="UniProtKB-KW"/>
</dbReference>
<keyword evidence="7" id="KW-0486">Methionine biosynthesis</keyword>
<keyword evidence="2" id="KW-0554">One-carbon metabolism</keyword>
<evidence type="ECO:0000256" key="7">
    <source>
        <dbReference type="ARBA" id="ARBA00023167"/>
    </source>
</evidence>
<dbReference type="AlphaFoldDB" id="A0A1F7G931"/>
<dbReference type="GO" id="GO:0006164">
    <property type="term" value="P:purine nucleotide biosynthetic process"/>
    <property type="evidence" value="ECO:0007669"/>
    <property type="project" value="UniProtKB-KW"/>
</dbReference>
<dbReference type="Gene3D" id="3.40.50.720">
    <property type="entry name" value="NAD(P)-binding Rossmann-like Domain"/>
    <property type="match status" value="1"/>
</dbReference>